<reference evidence="4 5" key="1">
    <citation type="submission" date="2024-02" db="EMBL/GenBank/DDBJ databases">
        <title>New especies of Spiribacter isolated from saline water.</title>
        <authorList>
            <person name="Leon M.J."/>
            <person name="De La Haba R."/>
            <person name="Sanchez-Porro C."/>
            <person name="Ventosa A."/>
        </authorList>
    </citation>
    <scope>NUCLEOTIDE SEQUENCE [LARGE SCALE GENOMIC DNA]</scope>
    <source>
        <strain evidence="5">ag22IC6-390</strain>
    </source>
</reference>
<comment type="caution">
    <text evidence="4">The sequence shown here is derived from an EMBL/GenBank/DDBJ whole genome shotgun (WGS) entry which is preliminary data.</text>
</comment>
<dbReference type="Proteomes" id="UP001556709">
    <property type="component" value="Unassembled WGS sequence"/>
</dbReference>
<name>A0ABV3TFZ2_9GAMM</name>
<gene>
    <name evidence="4" type="primary">pqqD</name>
    <name evidence="4" type="ORF">V6X73_07035</name>
</gene>
<evidence type="ECO:0000256" key="2">
    <source>
        <dbReference type="ARBA" id="ARBA00011741"/>
    </source>
</evidence>
<dbReference type="InterPro" id="IPR008792">
    <property type="entry name" value="PQQD"/>
</dbReference>
<comment type="pathway">
    <text evidence="1">Cofactor biosynthesis; pyrroloquinoline quinone biosynthesis.</text>
</comment>
<dbReference type="Gene3D" id="1.10.10.1150">
    <property type="entry name" value="Coenzyme PQQ synthesis protein D (PqqD)"/>
    <property type="match status" value="1"/>
</dbReference>
<dbReference type="InterPro" id="IPR022479">
    <property type="entry name" value="PqqD_bac"/>
</dbReference>
<evidence type="ECO:0000256" key="3">
    <source>
        <dbReference type="ARBA" id="ARBA00022905"/>
    </source>
</evidence>
<sequence>MNGDARIWLSAGMRLQWEAAQSAYVMLYPEGMIKLNGPAGEILSRCDGRTVDGLIADLQQAFPSADLTADVITFLEEANTKGWLRTKEGDDDG</sequence>
<proteinExistence type="predicted"/>
<comment type="subunit">
    <text evidence="2">Monomer. Interacts with PqqE.</text>
</comment>
<protein>
    <submittedName>
        <fullName evidence="4">Pyrroloquinoline quinone biosynthesis peptide chaperone PqqD</fullName>
    </submittedName>
</protein>
<dbReference type="Pfam" id="PF05402">
    <property type="entry name" value="PqqD"/>
    <property type="match status" value="1"/>
</dbReference>
<dbReference type="InterPro" id="IPR041881">
    <property type="entry name" value="PqqD_sf"/>
</dbReference>
<accession>A0ABV3TFZ2</accession>
<dbReference type="NCBIfam" id="TIGR03859">
    <property type="entry name" value="PQQ_PqqD"/>
    <property type="match status" value="1"/>
</dbReference>
<evidence type="ECO:0000313" key="5">
    <source>
        <dbReference type="Proteomes" id="UP001556709"/>
    </source>
</evidence>
<dbReference type="EMBL" id="JBAKFM010000003">
    <property type="protein sequence ID" value="MEX0469475.1"/>
    <property type="molecule type" value="Genomic_DNA"/>
</dbReference>
<dbReference type="RefSeq" id="WP_367959206.1">
    <property type="nucleotide sequence ID" value="NZ_JBAKFH010000001.1"/>
</dbReference>
<keyword evidence="3" id="KW-0884">PQQ biosynthesis</keyword>
<evidence type="ECO:0000313" key="4">
    <source>
        <dbReference type="EMBL" id="MEX0469475.1"/>
    </source>
</evidence>
<evidence type="ECO:0000256" key="1">
    <source>
        <dbReference type="ARBA" id="ARBA00004886"/>
    </source>
</evidence>
<organism evidence="4 5">
    <name type="scientific">Spiribacter pallidus</name>
    <dbReference type="NCBI Taxonomy" id="1987936"/>
    <lineage>
        <taxon>Bacteria</taxon>
        <taxon>Pseudomonadati</taxon>
        <taxon>Pseudomonadota</taxon>
        <taxon>Gammaproteobacteria</taxon>
        <taxon>Chromatiales</taxon>
        <taxon>Ectothiorhodospiraceae</taxon>
        <taxon>Spiribacter</taxon>
    </lineage>
</organism>
<keyword evidence="5" id="KW-1185">Reference proteome</keyword>